<feature type="compositionally biased region" description="Basic and acidic residues" evidence="1">
    <location>
        <begin position="563"/>
        <end position="584"/>
    </location>
</feature>
<feature type="region of interest" description="Disordered" evidence="1">
    <location>
        <begin position="1403"/>
        <end position="1422"/>
    </location>
</feature>
<feature type="region of interest" description="Disordered" evidence="1">
    <location>
        <begin position="417"/>
        <end position="446"/>
    </location>
</feature>
<feature type="region of interest" description="Disordered" evidence="1">
    <location>
        <begin position="1593"/>
        <end position="1613"/>
    </location>
</feature>
<dbReference type="EMBL" id="BRPK01000012">
    <property type="protein sequence ID" value="GLB42721.1"/>
    <property type="molecule type" value="Genomic_DNA"/>
</dbReference>
<gene>
    <name evidence="3" type="ORF">LshimejAT787_1201700</name>
</gene>
<keyword evidence="4" id="KW-1185">Reference proteome</keyword>
<comment type="caution">
    <text evidence="3">The sequence shown here is derived from an EMBL/GenBank/DDBJ whole genome shotgun (WGS) entry which is preliminary data.</text>
</comment>
<feature type="compositionally biased region" description="Polar residues" evidence="1">
    <location>
        <begin position="1534"/>
        <end position="1550"/>
    </location>
</feature>
<accession>A0A9P3PWY5</accession>
<dbReference type="InterPro" id="IPR038765">
    <property type="entry name" value="Papain-like_cys_pep_sf"/>
</dbReference>
<feature type="region of interest" description="Disordered" evidence="1">
    <location>
        <begin position="1534"/>
        <end position="1555"/>
    </location>
</feature>
<feature type="compositionally biased region" description="Polar residues" evidence="1">
    <location>
        <begin position="551"/>
        <end position="562"/>
    </location>
</feature>
<dbReference type="InterPro" id="IPR021896">
    <property type="entry name" value="THAP9-like_HTH"/>
</dbReference>
<name>A0A9P3PWY5_LYOSH</name>
<dbReference type="SUPFAM" id="SSF54001">
    <property type="entry name" value="Cysteine proteinases"/>
    <property type="match status" value="1"/>
</dbReference>
<feature type="compositionally biased region" description="Polar residues" evidence="1">
    <location>
        <begin position="486"/>
        <end position="506"/>
    </location>
</feature>
<dbReference type="Gene3D" id="3.40.395.10">
    <property type="entry name" value="Adenoviral Proteinase, Chain A"/>
    <property type="match status" value="1"/>
</dbReference>
<reference evidence="3" key="1">
    <citation type="submission" date="2022-07" db="EMBL/GenBank/DDBJ databases">
        <title>The genome of Lyophyllum shimeji provides insight into the initial evolution of ectomycorrhizal fungal genome.</title>
        <authorList>
            <person name="Kobayashi Y."/>
            <person name="Shibata T."/>
            <person name="Hirakawa H."/>
            <person name="Shigenobu S."/>
            <person name="Nishiyama T."/>
            <person name="Yamada A."/>
            <person name="Hasebe M."/>
            <person name="Kawaguchi M."/>
        </authorList>
    </citation>
    <scope>NUCLEOTIDE SEQUENCE</scope>
    <source>
        <strain evidence="3">AT787</strain>
    </source>
</reference>
<proteinExistence type="predicted"/>
<evidence type="ECO:0000313" key="3">
    <source>
        <dbReference type="EMBL" id="GLB42721.1"/>
    </source>
</evidence>
<evidence type="ECO:0000313" key="4">
    <source>
        <dbReference type="Proteomes" id="UP001063166"/>
    </source>
</evidence>
<organism evidence="3 4">
    <name type="scientific">Lyophyllum shimeji</name>
    <name type="common">Hon-shimeji</name>
    <name type="synonym">Tricholoma shimeji</name>
    <dbReference type="NCBI Taxonomy" id="47721"/>
    <lineage>
        <taxon>Eukaryota</taxon>
        <taxon>Fungi</taxon>
        <taxon>Dikarya</taxon>
        <taxon>Basidiomycota</taxon>
        <taxon>Agaricomycotina</taxon>
        <taxon>Agaricomycetes</taxon>
        <taxon>Agaricomycetidae</taxon>
        <taxon>Agaricales</taxon>
        <taxon>Tricholomatineae</taxon>
        <taxon>Lyophyllaceae</taxon>
        <taxon>Lyophyllum</taxon>
    </lineage>
</organism>
<evidence type="ECO:0000259" key="2">
    <source>
        <dbReference type="Pfam" id="PF12017"/>
    </source>
</evidence>
<evidence type="ECO:0000256" key="1">
    <source>
        <dbReference type="SAM" id="MobiDB-lite"/>
    </source>
</evidence>
<feature type="region of interest" description="Disordered" evidence="1">
    <location>
        <begin position="481"/>
        <end position="590"/>
    </location>
</feature>
<dbReference type="Pfam" id="PF12017">
    <property type="entry name" value="Tnp_P_element"/>
    <property type="match status" value="1"/>
</dbReference>
<feature type="domain" description="THAP9-like helix-turn-helix" evidence="2">
    <location>
        <begin position="867"/>
        <end position="912"/>
    </location>
</feature>
<dbReference type="Proteomes" id="UP001063166">
    <property type="component" value="Unassembled WGS sequence"/>
</dbReference>
<protein>
    <recommendedName>
        <fullName evidence="2">THAP9-like helix-turn-helix domain-containing protein</fullName>
    </recommendedName>
</protein>
<dbReference type="OrthoDB" id="73076at2759"/>
<sequence length="1802" mass="203556">MAQDIIDISEGPPPFNRAEWIGRGRKLPEDPDKVPIGLQYYCNSLLEIPEYIQATHFPAENLNVHDFLKFALPRQTHGFALVRTEKCFTRIEANEDIACLRSRPLPSQQLVTALATHFRQAVLDEMVSVEDPAFPNSRLPLWSISYFKKVYELYAIQSEWRKAMKWLESYLATSDSEVREMANTALCYVAALRWNEKTELPGAYNNSTTRLFAAYLSDDRMMNNDLINMMFAHLAERVEEDDELDSLVVIETLRFMNELDKAESPDYFDKASPKFLTRLEERFEGGRADILILPAYLKIQKHWLVFKLDFEAYELSYGDSLAHKGMAAPKDLIRKLQWWLKKRIGRQFKEMGDQLEHGRQEDWTDCGVISPNTAAHEVFNDELWTCERKVHERLRWFLTLCRAHIEDVNKNIEREKYTTHLENTAGDTPPMEPRTEQNPPRSLAHLLNPLSSAPAAATATTIDEKPSALDAVPMDVHNANAEPEQTESQYASPEKSSGSSVGQKQLYSIFPNVQRPKNSESNARDSGKVKTKKRPSSSEPNKDKPKRKVGKTSSCRTAASSRGESKSATWERARREKYQTRELEANPDSEQSFNDSILQLDKYAYIADPMHVRHMKCGRTLTMKAPYNTRYFRKHVTRCKGPAASAKLPGGGMQPIHVLFSKGTSAAGPKEPCPGLDETIYPDVAAYLERTGALGGGASSVTAIANEMYGKKFRNLSTARKDHVRMAQRHEWSWTNDHSSGRVIATKCTKVASAAPAKLKTATEAASRLLPCGQCLALLKNKRFKNATQVPQPPDSHYKYLNKQYRNKKLASLYGQCTGLRELIESKNQRESPFMRYAMGVFSGKHKVDDLFASLLQAVVLKQEKEELGVGMQGFQYSEKLMEWAEIMFTHSPRAYENAQEHLPLPNPRTLQMRRARQPRFLVGIQERTFALVADTLKQLEYSGPVALSCDDTKLLASFRPYYDKDQDAWFIMGHVGEPYRLLDHQSFRAVTESGQLQKATKLRLFCLQVPVAKIPTIIVAALAIPDNLTAEDLFVHLWAIITGFREWKIPVSSYSTDGSNTERKLARLLEDHATHTSTTSIQHGCSGHPPITIRIPFFGTYPIATVQDPKHLLKTFRNNLYSGARLLTFPNHVAHFAQVREMSLANDSPIYPRDVDRADRQDDAAATRLFSADALKWFTDHRPEQLGIITYLFVLGELIDAYQNRSMPLVTRVQMVLRAHYFIELWEKFLDVAEYPKAKHYVSPQCVDITRILIHGFLQLIVIYRDHYGARYPLLPWLLSTEVVEHIFGICRQIVKDFTMLDFHYMIPKLFVRLREKLFSSRITDGKARASGYSHTYTDHRGIDLAALSAYPANEEIDEASLRAYGEAESLFALLGVSAAEVNTSSSQLPGIRRWFFENNEEDTHDSDEDDDDDDDDDEDDQFDYQQMLDILEDSDLSLGGERVVRGYRYANIALSIDEQEKISSLPELDAEAVTEAYSDDAARIATTLAQVNADTLPPVNINEPENPFNYADPSDIDPQQLPQLRFAHQTKQAASGIRTSKTRQQPRPTISREPSLREKFAENMVATLKEREEKGITAGVDRLVRWTWREPAPGGREGRIDGTSAPALASGNSANAAVNATANAKKILKHRMDTIKKFELPDVLSEARINSVAPLRVADWSSGSGYGFILTLKKKITVCQVLSIYSKTGGSNGRHCYVTDSSNIAAVSNIAVQVFENSVGSQFRSIPHSQVLHAKRFDFIPSSAFLCTLINAPVSTENGLKLSANDWTVYTELNSKENLPKIVQAVMALQKRASNAVHDD</sequence>